<dbReference type="Gene3D" id="1.10.287.130">
    <property type="match status" value="1"/>
</dbReference>
<dbReference type="PANTHER" id="PTHR45528:SF1">
    <property type="entry name" value="SENSOR HISTIDINE KINASE CPXA"/>
    <property type="match status" value="1"/>
</dbReference>
<dbReference type="RefSeq" id="WP_382414016.1">
    <property type="nucleotide sequence ID" value="NZ_AP031500.1"/>
</dbReference>
<evidence type="ECO:0000256" key="7">
    <source>
        <dbReference type="ARBA" id="ARBA00022692"/>
    </source>
</evidence>
<evidence type="ECO:0000256" key="11">
    <source>
        <dbReference type="ARBA" id="ARBA00022989"/>
    </source>
</evidence>
<evidence type="ECO:0000256" key="8">
    <source>
        <dbReference type="ARBA" id="ARBA00022741"/>
    </source>
</evidence>
<dbReference type="GO" id="GO:0016301">
    <property type="term" value="F:kinase activity"/>
    <property type="evidence" value="ECO:0007669"/>
    <property type="project" value="UniProtKB-KW"/>
</dbReference>
<dbReference type="InterPro" id="IPR005467">
    <property type="entry name" value="His_kinase_dom"/>
</dbReference>
<dbReference type="SUPFAM" id="SSF47384">
    <property type="entry name" value="Homodimeric domain of signal transducing histidine kinase"/>
    <property type="match status" value="1"/>
</dbReference>
<evidence type="ECO:0000256" key="4">
    <source>
        <dbReference type="ARBA" id="ARBA00022475"/>
    </source>
</evidence>
<keyword evidence="13 14" id="KW-0472">Membrane</keyword>
<dbReference type="Proteomes" id="UP001595548">
    <property type="component" value="Unassembled WGS sequence"/>
</dbReference>
<evidence type="ECO:0000313" key="17">
    <source>
        <dbReference type="Proteomes" id="UP001595548"/>
    </source>
</evidence>
<dbReference type="SUPFAM" id="SSF55874">
    <property type="entry name" value="ATPase domain of HSP90 chaperone/DNA topoisomerase II/histidine kinase"/>
    <property type="match status" value="1"/>
</dbReference>
<evidence type="ECO:0000256" key="14">
    <source>
        <dbReference type="SAM" id="Phobius"/>
    </source>
</evidence>
<evidence type="ECO:0000256" key="2">
    <source>
        <dbReference type="ARBA" id="ARBA00004651"/>
    </source>
</evidence>
<keyword evidence="8" id="KW-0547">Nucleotide-binding</keyword>
<comment type="subcellular location">
    <subcellularLocation>
        <location evidence="2">Cell membrane</location>
        <topology evidence="2">Multi-pass membrane protein</topology>
    </subcellularLocation>
</comment>
<keyword evidence="7 14" id="KW-0812">Transmembrane</keyword>
<keyword evidence="6" id="KW-0808">Transferase</keyword>
<dbReference type="InterPro" id="IPR036890">
    <property type="entry name" value="HATPase_C_sf"/>
</dbReference>
<dbReference type="InterPro" id="IPR003661">
    <property type="entry name" value="HisK_dim/P_dom"/>
</dbReference>
<evidence type="ECO:0000256" key="5">
    <source>
        <dbReference type="ARBA" id="ARBA00022553"/>
    </source>
</evidence>
<dbReference type="EMBL" id="JBHRTL010000003">
    <property type="protein sequence ID" value="MFC3153957.1"/>
    <property type="molecule type" value="Genomic_DNA"/>
</dbReference>
<reference evidence="17" key="1">
    <citation type="journal article" date="2019" name="Int. J. Syst. Evol. Microbiol.">
        <title>The Global Catalogue of Microorganisms (GCM) 10K type strain sequencing project: providing services to taxonomists for standard genome sequencing and annotation.</title>
        <authorList>
            <consortium name="The Broad Institute Genomics Platform"/>
            <consortium name="The Broad Institute Genome Sequencing Center for Infectious Disease"/>
            <person name="Wu L."/>
            <person name="Ma J."/>
        </authorList>
    </citation>
    <scope>NUCLEOTIDE SEQUENCE [LARGE SCALE GENOMIC DNA]</scope>
    <source>
        <strain evidence="17">KCTC 52141</strain>
    </source>
</reference>
<keyword evidence="17" id="KW-1185">Reference proteome</keyword>
<keyword evidence="5" id="KW-0597">Phosphoprotein</keyword>
<dbReference type="PROSITE" id="PS50109">
    <property type="entry name" value="HIS_KIN"/>
    <property type="match status" value="1"/>
</dbReference>
<evidence type="ECO:0000256" key="10">
    <source>
        <dbReference type="ARBA" id="ARBA00022840"/>
    </source>
</evidence>
<gene>
    <name evidence="16" type="ORF">ACFOEB_02000</name>
</gene>
<keyword evidence="12" id="KW-0902">Two-component regulatory system</keyword>
<dbReference type="EC" id="2.7.13.3" evidence="3"/>
<dbReference type="InterPro" id="IPR050398">
    <property type="entry name" value="HssS/ArlS-like"/>
</dbReference>
<feature type="transmembrane region" description="Helical" evidence="14">
    <location>
        <begin position="156"/>
        <end position="173"/>
    </location>
</feature>
<feature type="transmembrane region" description="Helical" evidence="14">
    <location>
        <begin position="103"/>
        <end position="127"/>
    </location>
</feature>
<protein>
    <recommendedName>
        <fullName evidence="3">histidine kinase</fullName>
        <ecNumber evidence="3">2.7.13.3</ecNumber>
    </recommendedName>
</protein>
<dbReference type="CDD" id="cd00082">
    <property type="entry name" value="HisKA"/>
    <property type="match status" value="1"/>
</dbReference>
<comment type="catalytic activity">
    <reaction evidence="1">
        <text>ATP + protein L-histidine = ADP + protein N-phospho-L-histidine.</text>
        <dbReference type="EC" id="2.7.13.3"/>
    </reaction>
</comment>
<comment type="caution">
    <text evidence="16">The sequence shown here is derived from an EMBL/GenBank/DDBJ whole genome shotgun (WGS) entry which is preliminary data.</text>
</comment>
<feature type="transmembrane region" description="Helical" evidence="14">
    <location>
        <begin position="12"/>
        <end position="32"/>
    </location>
</feature>
<evidence type="ECO:0000256" key="3">
    <source>
        <dbReference type="ARBA" id="ARBA00012438"/>
    </source>
</evidence>
<dbReference type="Gene3D" id="3.30.565.10">
    <property type="entry name" value="Histidine kinase-like ATPase, C-terminal domain"/>
    <property type="match status" value="1"/>
</dbReference>
<dbReference type="PANTHER" id="PTHR45528">
    <property type="entry name" value="SENSOR HISTIDINE KINASE CPXA"/>
    <property type="match status" value="1"/>
</dbReference>
<feature type="domain" description="Histidine kinase" evidence="15">
    <location>
        <begin position="239"/>
        <end position="431"/>
    </location>
</feature>
<dbReference type="InterPro" id="IPR036097">
    <property type="entry name" value="HisK_dim/P_sf"/>
</dbReference>
<evidence type="ECO:0000256" key="13">
    <source>
        <dbReference type="ARBA" id="ARBA00023136"/>
    </source>
</evidence>
<sequence length="445" mass="50688">MDNYKVNPFKQTFAVMAGVFLFIIGYFVYSSVSYHHSLIKSKSEYLQGFTERSLTRVKANPHWYLDGEQRVIGDKKTRFITQPEQLAEYIGFQPEKDELKVGVINLFITQFRGLFSISDFLLIYPFIVDGKTYYSYFSLTPEVVDADLTSHLKARLQPAVFAAVFLVALLFAIQFRQLQRVNKLVTDLAQWADNLSTKRNFQPLPKTQGKSMNYIAHTMNASLATFSNLLEKEYSFARFTSHELRTQVAVLSANMEILELIMKDLNDEEKRVLSRMFIAVEDMKYQTEALLWLSKETENSIDITEFDVNDAIEKAISENNHIIKSKPVKIICTGNASYFKSNLVLFQIAVNNLVRNAFQNTDEGTVHIAISNNGFSIVNTNATSMEERDRKDGFGIGLILVERIVEKLNLAYKAENLVNGRVVEVTFKSKPERGDIANNDDSTSA</sequence>
<keyword evidence="11 14" id="KW-1133">Transmembrane helix</keyword>
<evidence type="ECO:0000256" key="12">
    <source>
        <dbReference type="ARBA" id="ARBA00023012"/>
    </source>
</evidence>
<evidence type="ECO:0000259" key="15">
    <source>
        <dbReference type="PROSITE" id="PS50109"/>
    </source>
</evidence>
<name>A0ABV7HRI7_9GAMM</name>
<keyword evidence="9 16" id="KW-0418">Kinase</keyword>
<evidence type="ECO:0000313" key="16">
    <source>
        <dbReference type="EMBL" id="MFC3153957.1"/>
    </source>
</evidence>
<accession>A0ABV7HRI7</accession>
<proteinExistence type="predicted"/>
<evidence type="ECO:0000256" key="6">
    <source>
        <dbReference type="ARBA" id="ARBA00022679"/>
    </source>
</evidence>
<keyword evidence="10" id="KW-0067">ATP-binding</keyword>
<keyword evidence="4" id="KW-1003">Cell membrane</keyword>
<evidence type="ECO:0000256" key="9">
    <source>
        <dbReference type="ARBA" id="ARBA00022777"/>
    </source>
</evidence>
<evidence type="ECO:0000256" key="1">
    <source>
        <dbReference type="ARBA" id="ARBA00000085"/>
    </source>
</evidence>
<organism evidence="16 17">
    <name type="scientific">Gilvimarinus japonicus</name>
    <dbReference type="NCBI Taxonomy" id="1796469"/>
    <lineage>
        <taxon>Bacteria</taxon>
        <taxon>Pseudomonadati</taxon>
        <taxon>Pseudomonadota</taxon>
        <taxon>Gammaproteobacteria</taxon>
        <taxon>Cellvibrionales</taxon>
        <taxon>Cellvibrionaceae</taxon>
        <taxon>Gilvimarinus</taxon>
    </lineage>
</organism>